<gene>
    <name evidence="1" type="ordered locus">VS_II1197</name>
</gene>
<dbReference type="Proteomes" id="UP000009100">
    <property type="component" value="Chromosome 2"/>
</dbReference>
<protein>
    <submittedName>
        <fullName evidence="1">Uncharacterized protein</fullName>
    </submittedName>
</protein>
<proteinExistence type="predicted"/>
<reference evidence="1 2" key="1">
    <citation type="submission" date="2009-02" db="EMBL/GenBank/DDBJ databases">
        <title>Vibrio splendidus str. LGP32 complete genome.</title>
        <authorList>
            <person name="Mazel D."/>
            <person name="Le Roux F."/>
        </authorList>
    </citation>
    <scope>NUCLEOTIDE SEQUENCE [LARGE SCALE GENOMIC DNA]</scope>
    <source>
        <strain evidence="1 2">LGP32</strain>
    </source>
</reference>
<dbReference type="KEGG" id="vsp:VS_II1197"/>
<accession>B7VSW1</accession>
<sequence length="65" mass="7125">MSIAEFKSGFLFVSGFKLSACEAITEDVVVSDCIFKAADDISKASRKEEEAHATRLKKVDLDVVQ</sequence>
<evidence type="ECO:0000313" key="2">
    <source>
        <dbReference type="Proteomes" id="UP000009100"/>
    </source>
</evidence>
<dbReference type="AlphaFoldDB" id="B7VSW1"/>
<name>B7VSW1_VIBA3</name>
<evidence type="ECO:0000313" key="1">
    <source>
        <dbReference type="EMBL" id="CAV27165.1"/>
    </source>
</evidence>
<organism evidence="1 2">
    <name type="scientific">Vibrio atlanticus (strain LGP32)</name>
    <name type="common">Vibrio splendidus (strain Mel32)</name>
    <dbReference type="NCBI Taxonomy" id="575788"/>
    <lineage>
        <taxon>Bacteria</taxon>
        <taxon>Pseudomonadati</taxon>
        <taxon>Pseudomonadota</taxon>
        <taxon>Gammaproteobacteria</taxon>
        <taxon>Vibrionales</taxon>
        <taxon>Vibrionaceae</taxon>
        <taxon>Vibrio</taxon>
    </lineage>
</organism>
<dbReference type="EMBL" id="FM954973">
    <property type="protein sequence ID" value="CAV27165.1"/>
    <property type="molecule type" value="Genomic_DNA"/>
</dbReference>
<dbReference type="HOGENOM" id="CLU_2848712_0_0_6"/>